<sequence>MLLLFIGLLPMLAACQGETPAVGITTRQHAPVVQSLPKPNQPVDLSGLTRLPTPDALRQRHTSSRPDPFAPLPAAATAEMETSPAERPGCPLQLTGVAVLNGQPRAFVEGEAGAGSLQPGDVGGVSTELLADGLQVAAVDVPGRQLVLRRSQSDQPEALVTCRLHP</sequence>
<comment type="caution">
    <text evidence="2">The sequence shown here is derived from an EMBL/GenBank/DDBJ whole genome shotgun (WGS) entry which is preliminary data.</text>
</comment>
<gene>
    <name evidence="2" type="ORF">TE42_07835</name>
</gene>
<feature type="region of interest" description="Disordered" evidence="1">
    <location>
        <begin position="57"/>
        <end position="89"/>
    </location>
</feature>
<proteinExistence type="predicted"/>
<protein>
    <submittedName>
        <fullName evidence="2">Uncharacterized protein</fullName>
    </submittedName>
</protein>
<reference evidence="2 3" key="1">
    <citation type="submission" date="2015-01" db="EMBL/GenBank/DDBJ databases">
        <title>Lifestyle Evolution in Cyanobacterial Symbionts of Sponges.</title>
        <authorList>
            <person name="Burgsdorf I."/>
            <person name="Slaby B.M."/>
            <person name="Handley K.M."/>
            <person name="Haber M."/>
            <person name="Blom J."/>
            <person name="Marshall C.W."/>
            <person name="Gilbert J.A."/>
            <person name="Hentschel U."/>
            <person name="Steindler L."/>
        </authorList>
    </citation>
    <scope>NUCLEOTIDE SEQUENCE [LARGE SCALE GENOMIC DNA]</scope>
    <source>
        <strain evidence="2">SP3</strain>
    </source>
</reference>
<organism evidence="2 3">
    <name type="scientific">Candidatus Synechococcus spongiarum SP3</name>
    <dbReference type="NCBI Taxonomy" id="1604020"/>
    <lineage>
        <taxon>Bacteria</taxon>
        <taxon>Bacillati</taxon>
        <taxon>Cyanobacteriota</taxon>
        <taxon>Cyanophyceae</taxon>
        <taxon>Synechococcales</taxon>
        <taxon>Synechococcaceae</taxon>
        <taxon>Synechococcus</taxon>
    </lineage>
</organism>
<dbReference type="AlphaFoldDB" id="A0A0G2HKZ3"/>
<evidence type="ECO:0000313" key="2">
    <source>
        <dbReference type="EMBL" id="KKZ11465.1"/>
    </source>
</evidence>
<name>A0A0G2HKZ3_9SYNE</name>
<evidence type="ECO:0000313" key="3">
    <source>
        <dbReference type="Proteomes" id="UP000035067"/>
    </source>
</evidence>
<evidence type="ECO:0000256" key="1">
    <source>
        <dbReference type="SAM" id="MobiDB-lite"/>
    </source>
</evidence>
<dbReference type="PATRIC" id="fig|1604020.3.peg.1536"/>
<dbReference type="Proteomes" id="UP000035067">
    <property type="component" value="Unassembled WGS sequence"/>
</dbReference>
<dbReference type="EMBL" id="JXQG01000051">
    <property type="protein sequence ID" value="KKZ11465.1"/>
    <property type="molecule type" value="Genomic_DNA"/>
</dbReference>
<accession>A0A0G2HKZ3</accession>